<keyword evidence="6" id="KW-0969">Cilium</keyword>
<dbReference type="GO" id="GO:0003774">
    <property type="term" value="F:cytoskeletal motor activity"/>
    <property type="evidence" value="ECO:0007669"/>
    <property type="project" value="InterPro"/>
</dbReference>
<dbReference type="PANTHER" id="PTHR34653:SF1">
    <property type="entry name" value="FLAGELLAR HOOK-BASAL BODY COMPLEX PROTEIN FLIE"/>
    <property type="match status" value="1"/>
</dbReference>
<dbReference type="Proteomes" id="UP000072660">
    <property type="component" value="Unassembled WGS sequence"/>
</dbReference>
<dbReference type="NCBIfam" id="TIGR00205">
    <property type="entry name" value="fliE"/>
    <property type="match status" value="1"/>
</dbReference>
<keyword evidence="6" id="KW-0282">Flagellum</keyword>
<comment type="similarity">
    <text evidence="2 5">Belongs to the FliE family.</text>
</comment>
<keyword evidence="4 5" id="KW-0975">Bacterial flagellum</keyword>
<comment type="caution">
    <text evidence="6">The sequence shown here is derived from an EMBL/GenBank/DDBJ whole genome shotgun (WGS) entry which is preliminary data.</text>
</comment>
<dbReference type="GO" id="GO:0005198">
    <property type="term" value="F:structural molecule activity"/>
    <property type="evidence" value="ECO:0007669"/>
    <property type="project" value="UniProtKB-UniRule"/>
</dbReference>
<evidence type="ECO:0000313" key="6">
    <source>
        <dbReference type="EMBL" id="KXU38940.1"/>
    </source>
</evidence>
<organism evidence="6 7">
    <name type="scientific">Ventosimonas gracilis</name>
    <dbReference type="NCBI Taxonomy" id="1680762"/>
    <lineage>
        <taxon>Bacteria</taxon>
        <taxon>Pseudomonadati</taxon>
        <taxon>Pseudomonadota</taxon>
        <taxon>Gammaproteobacteria</taxon>
        <taxon>Pseudomonadales</taxon>
        <taxon>Ventosimonadaceae</taxon>
        <taxon>Ventosimonas</taxon>
    </lineage>
</organism>
<evidence type="ECO:0000313" key="7">
    <source>
        <dbReference type="Proteomes" id="UP000072660"/>
    </source>
</evidence>
<evidence type="ECO:0000256" key="4">
    <source>
        <dbReference type="ARBA" id="ARBA00023143"/>
    </source>
</evidence>
<dbReference type="RefSeq" id="WP_068387797.1">
    <property type="nucleotide sequence ID" value="NZ_LSZO01000058.1"/>
</dbReference>
<evidence type="ECO:0000256" key="1">
    <source>
        <dbReference type="ARBA" id="ARBA00004117"/>
    </source>
</evidence>
<dbReference type="PRINTS" id="PR01006">
    <property type="entry name" value="FLGHOOKFLIE"/>
</dbReference>
<comment type="subcellular location">
    <subcellularLocation>
        <location evidence="1 5">Bacterial flagellum basal body</location>
    </subcellularLocation>
</comment>
<proteinExistence type="inferred from homology"/>
<reference evidence="6 7" key="1">
    <citation type="submission" date="2016-02" db="EMBL/GenBank/DDBJ databases">
        <authorList>
            <person name="Wen L."/>
            <person name="He K."/>
            <person name="Yang H."/>
        </authorList>
    </citation>
    <scope>NUCLEOTIDE SEQUENCE [LARGE SCALE GENOMIC DNA]</scope>
    <source>
        <strain evidence="6 7">CV58</strain>
    </source>
</reference>
<dbReference type="AlphaFoldDB" id="A0A139SWX2"/>
<protein>
    <recommendedName>
        <fullName evidence="3 5">Flagellar hook-basal body complex protein FliE</fullName>
    </recommendedName>
</protein>
<dbReference type="Pfam" id="PF02049">
    <property type="entry name" value="FliE"/>
    <property type="match status" value="1"/>
</dbReference>
<dbReference type="PANTHER" id="PTHR34653">
    <property type="match status" value="1"/>
</dbReference>
<dbReference type="OrthoDB" id="8909229at2"/>
<accession>A0A139SWX2</accession>
<evidence type="ECO:0000256" key="3">
    <source>
        <dbReference type="ARBA" id="ARBA00018024"/>
    </source>
</evidence>
<evidence type="ECO:0000256" key="5">
    <source>
        <dbReference type="HAMAP-Rule" id="MF_00724"/>
    </source>
</evidence>
<dbReference type="InterPro" id="IPR001624">
    <property type="entry name" value="FliE"/>
</dbReference>
<dbReference type="GO" id="GO:0071973">
    <property type="term" value="P:bacterial-type flagellum-dependent cell motility"/>
    <property type="evidence" value="ECO:0007669"/>
    <property type="project" value="InterPro"/>
</dbReference>
<dbReference type="GO" id="GO:0009425">
    <property type="term" value="C:bacterial-type flagellum basal body"/>
    <property type="evidence" value="ECO:0007669"/>
    <property type="project" value="UniProtKB-SubCell"/>
</dbReference>
<dbReference type="HAMAP" id="MF_00724">
    <property type="entry name" value="FliE"/>
    <property type="match status" value="1"/>
</dbReference>
<gene>
    <name evidence="5" type="primary">fliE</name>
    <name evidence="6" type="ORF">AXE65_10865</name>
</gene>
<keyword evidence="7" id="KW-1185">Reference proteome</keyword>
<keyword evidence="6" id="KW-0966">Cell projection</keyword>
<sequence>MSQTIEASSLLSQMHALQNAASGAGAFAAPSEDARFTKLFGDMLDKASAQQQAAREIANAFEIGQSDTDLSDVMIAMQKANVSFAALTQVRNKLVQAYQDIMQMPI</sequence>
<evidence type="ECO:0000256" key="2">
    <source>
        <dbReference type="ARBA" id="ARBA00009272"/>
    </source>
</evidence>
<name>A0A139SWX2_9GAMM</name>
<dbReference type="EMBL" id="LSZO01000058">
    <property type="protein sequence ID" value="KXU38940.1"/>
    <property type="molecule type" value="Genomic_DNA"/>
</dbReference>